<dbReference type="Pfam" id="PF00400">
    <property type="entry name" value="WD40"/>
    <property type="match status" value="12"/>
</dbReference>
<feature type="repeat" description="WD" evidence="3">
    <location>
        <begin position="1270"/>
        <end position="1311"/>
    </location>
</feature>
<dbReference type="EMBL" id="BSTX01000004">
    <property type="protein sequence ID" value="GLZ80753.1"/>
    <property type="molecule type" value="Genomic_DNA"/>
</dbReference>
<dbReference type="InterPro" id="IPR001680">
    <property type="entry name" value="WD40_rpt"/>
</dbReference>
<protein>
    <recommendedName>
        <fullName evidence="8">TIR domain-containing protein</fullName>
    </recommendedName>
</protein>
<dbReference type="Gene3D" id="3.40.50.10140">
    <property type="entry name" value="Toll/interleukin-1 receptor homology (TIR) domain"/>
    <property type="match status" value="1"/>
</dbReference>
<sequence length="1918" mass="210660">MTTGDHRNTREIDFFISYSVADERWATWIAWQLHQAGFRTLIQAWHFGPGVDWVQAMDRGIRESKAVLALLSANYLASPNCEREWQATLATDPGKLITIRIADTPLKGLLAAITYLDLVGADEERARQLLLERLRHLPSALPPAPVAAPHFPTGTTVELPASSPLRPATVDGAGPARMPAAAPHFPPGGEAEAAAREVLSVLHVPGPRFGRGVVAHGEPLDATGWRDRVWANVNELVDAGAPPPDLVVVTGDLAESGRPSEFAKGLSFLSGLRALLALEADRVIVVPGRHDVSKAACQAYFADCEAREIEPREPYHRKLEHFEWLFRQLYGERDAPTFDATRPWALFPVPALKVVVAGLNSTWAITHRDDDDHGLLGEAQIAWFSEQLREYERRGWLRIGALRHDPAPGSSAEPGDPRVLADAETLVRRLGGRLNMVLHGPGPGGLEVERLGEDLLVVPGIRAGHEELLAVTAEGLTRWAIHRPEARRAITVPQRWRDSRASFADERPVPAVREDADELDEGLHPAADPTSLLLERIAEVCRVRHEPVKIRRVPGADVAHLLVTRMETGFQPQWRIAGFVGEPTPEVVRDFAAHLHTGSGEAEADLVYQAPRRAPESLRDMASQYGIRLRSFTEFQGLPDLREYVTRQTVRLREDPRYPPDLYVPQRYREPLRTNGRVRDGLIEELIGQVTADSGRFVLLLGDFGRGKTYALREVARRLGETRNDLLPIFIELRGLDKAHSVEGLLAAHLANHREKHIDLTGLRYLLREGRIVLLFDGFDELVTRVTYDRATEHLDTLVQAFEGRAKIVVASRTQYFRSQRQVLTALGERFGVLPYTRVLTIEPFTERQIRDYLTRRYHGDEARAEERFALMRGVEDLVGLAANPRMLSFIAELETGRLRAVGESGEALTAAELYREILDSWLSYEAERIGGVAGSSGGLDVPDLWHAVTTLAVRLSDSGEAHLRVAELEEVAGALTDLAEGRLSPAQAAHAVGGGSLLIRTDDGLFGFIHASVTEWLVANAISAEFSRAGRADPARLGMRELSQLTIDFLCDLAEPERLHEWTRRVLDDPLSGDVVRANALKVSARLRTPPSTHLAGANLAGQDLSFRKWAGVDLTGADLMEARLVAADLSGARMSGARLIGARLERASLAGTDLSGADLTDAHLAGADLTGTNVDGVNWQRAALLDTRATPEILAAAQAGGAAVARTMPVHTEFAPAEIGVPFGFHAERGRLPRPLDYAPDGRSLAIGNKDGSTLLVHPRTGRMLRTLTGHHGRVFSVLYARDSSVLSTGAADGTIRLWDPLTGDRMTVLRGHAQWPWPMEYAPDSALLFAGDAEGVMRLWDIATGEEKHRWTSPHGLVYTVDFHPDGRTFATGHADGSVRLWHTHDVSAAAEPVATTGESVYRLSFSPDGRHLAVGGPGGDVRLLDARTLAEAGRLSSEANAVYTLAWHPTEPLLATGDTSGVVRIWDTARMTPEHVLSGHRTVLYWVAFSPAGETLVTGDAYGRMRVWDTATGALRHLLTGHTGSVWPFRFHPYRPEIAAADDQFTVRLWDTDTGRPKYVLRGHGRRVGWVRYSADGSALASGGNDGVIHLWDPRAGRLTRRLTGTEDRLVVLENAAFSPVRHRLATTSNDGRVNLLNLDSGNYERYVDAETPAIWAVEFSPNGDWIATANDDDTVRLWHRPTGRPGPVLAQHRGRVRSIVYHPSGALLATGCDDGMVRLWHTETGDLLDTLSGHTDRVYSVVFHPGGDLLASVSWDGTAQLWNRGGRRITTLTGHHDRLWTAAFHPTRDILATAGDDAHIRLWDPTDGTLTATLRGHRRRVWSVAFSPRGDQLASGGDDGTLRLWRLAPEPEGQLTLIGTPDGWAAIAVDGRYKASGEVAGQFWHTIGLRRFEPGELDPYDVGTRPLDEDAEF</sequence>
<dbReference type="SUPFAM" id="SSF56300">
    <property type="entry name" value="Metallo-dependent phosphatases"/>
    <property type="match status" value="1"/>
</dbReference>
<evidence type="ECO:0000313" key="6">
    <source>
        <dbReference type="EMBL" id="GLZ80753.1"/>
    </source>
</evidence>
<accession>A0A9W6WC63</accession>
<evidence type="ECO:0000313" key="7">
    <source>
        <dbReference type="Proteomes" id="UP001165079"/>
    </source>
</evidence>
<dbReference type="SMART" id="SM00255">
    <property type="entry name" value="TIR"/>
    <property type="match status" value="1"/>
</dbReference>
<gene>
    <name evidence="6" type="ORF">Afil01_55600</name>
</gene>
<dbReference type="InterPro" id="IPR029052">
    <property type="entry name" value="Metallo-depent_PP-like"/>
</dbReference>
<dbReference type="Gene3D" id="2.130.10.10">
    <property type="entry name" value="YVTN repeat-like/Quinoprotein amine dehydrogenase"/>
    <property type="match status" value="4"/>
</dbReference>
<feature type="repeat" description="WD" evidence="3">
    <location>
        <begin position="1819"/>
        <end position="1852"/>
    </location>
</feature>
<feature type="repeat" description="WD" evidence="3">
    <location>
        <begin position="1312"/>
        <end position="1353"/>
    </location>
</feature>
<dbReference type="Gene3D" id="3.40.50.300">
    <property type="entry name" value="P-loop containing nucleotide triphosphate hydrolases"/>
    <property type="match status" value="1"/>
</dbReference>
<dbReference type="Pfam" id="PF13676">
    <property type="entry name" value="TIR_2"/>
    <property type="match status" value="1"/>
</dbReference>
<keyword evidence="2" id="KW-0677">Repeat</keyword>
<dbReference type="Gene3D" id="3.60.21.10">
    <property type="match status" value="1"/>
</dbReference>
<organism evidence="6 7">
    <name type="scientific">Actinorhabdospora filicis</name>
    <dbReference type="NCBI Taxonomy" id="1785913"/>
    <lineage>
        <taxon>Bacteria</taxon>
        <taxon>Bacillati</taxon>
        <taxon>Actinomycetota</taxon>
        <taxon>Actinomycetes</taxon>
        <taxon>Micromonosporales</taxon>
        <taxon>Micromonosporaceae</taxon>
        <taxon>Actinorhabdospora</taxon>
    </lineage>
</organism>
<dbReference type="InterPro" id="IPR054571">
    <property type="entry name" value="NA-iREase3_dom"/>
</dbReference>
<name>A0A9W6WC63_9ACTN</name>
<dbReference type="InterPro" id="IPR004843">
    <property type="entry name" value="Calcineurin-like_PHP"/>
</dbReference>
<dbReference type="SUPFAM" id="SSF50978">
    <property type="entry name" value="WD40 repeat-like"/>
    <property type="match status" value="1"/>
</dbReference>
<dbReference type="PROSITE" id="PS50294">
    <property type="entry name" value="WD_REPEATS_REGION"/>
    <property type="match status" value="12"/>
</dbReference>
<proteinExistence type="predicted"/>
<dbReference type="InterPro" id="IPR000157">
    <property type="entry name" value="TIR_dom"/>
</dbReference>
<dbReference type="InterPro" id="IPR035897">
    <property type="entry name" value="Toll_tir_struct_dom_sf"/>
</dbReference>
<feature type="repeat" description="WD" evidence="3">
    <location>
        <begin position="1481"/>
        <end position="1522"/>
    </location>
</feature>
<feature type="repeat" description="WD" evidence="3">
    <location>
        <begin position="1361"/>
        <end position="1395"/>
    </location>
</feature>
<feature type="repeat" description="WD" evidence="3">
    <location>
        <begin position="1439"/>
        <end position="1471"/>
    </location>
</feature>
<dbReference type="InterPro" id="IPR020472">
    <property type="entry name" value="WD40_PAC1"/>
</dbReference>
<dbReference type="PANTHER" id="PTHR19879">
    <property type="entry name" value="TRANSCRIPTION INITIATION FACTOR TFIID"/>
    <property type="match status" value="1"/>
</dbReference>
<feature type="repeat" description="WD" evidence="3">
    <location>
        <begin position="1777"/>
        <end position="1818"/>
    </location>
</feature>
<dbReference type="SUPFAM" id="SSF50998">
    <property type="entry name" value="Quinoprotein alcohol dehydrogenase-like"/>
    <property type="match status" value="1"/>
</dbReference>
<feature type="repeat" description="WD" evidence="3">
    <location>
        <begin position="1565"/>
        <end position="1606"/>
    </location>
</feature>
<keyword evidence="1 3" id="KW-0853">WD repeat</keyword>
<feature type="domain" description="TIR" evidence="4">
    <location>
        <begin position="10"/>
        <end position="141"/>
    </location>
</feature>
<dbReference type="PROSITE" id="PS50104">
    <property type="entry name" value="TIR"/>
    <property type="match status" value="1"/>
</dbReference>
<dbReference type="Pfam" id="PF22739">
    <property type="entry name" value="NA-iREase3"/>
    <property type="match status" value="1"/>
</dbReference>
<dbReference type="GO" id="GO:0016787">
    <property type="term" value="F:hydrolase activity"/>
    <property type="evidence" value="ECO:0007669"/>
    <property type="project" value="InterPro"/>
</dbReference>
<keyword evidence="7" id="KW-1185">Reference proteome</keyword>
<comment type="caution">
    <text evidence="6">The sequence shown here is derived from an EMBL/GenBank/DDBJ whole genome shotgun (WGS) entry which is preliminary data.</text>
</comment>
<evidence type="ECO:0000259" key="5">
    <source>
        <dbReference type="PROSITE" id="PS50837"/>
    </source>
</evidence>
<dbReference type="SUPFAM" id="SSF52540">
    <property type="entry name" value="P-loop containing nucleoside triphosphate hydrolases"/>
    <property type="match status" value="1"/>
</dbReference>
<dbReference type="InterPro" id="IPR036322">
    <property type="entry name" value="WD40_repeat_dom_sf"/>
</dbReference>
<dbReference type="SUPFAM" id="SSF141571">
    <property type="entry name" value="Pentapeptide repeat-like"/>
    <property type="match status" value="1"/>
</dbReference>
<evidence type="ECO:0008006" key="8">
    <source>
        <dbReference type="Google" id="ProtNLM"/>
    </source>
</evidence>
<dbReference type="PRINTS" id="PR00320">
    <property type="entry name" value="GPROTEINBRPT"/>
</dbReference>
<dbReference type="InterPro" id="IPR027417">
    <property type="entry name" value="P-loop_NTPase"/>
</dbReference>
<dbReference type="InterPro" id="IPR011047">
    <property type="entry name" value="Quinoprotein_ADH-like_sf"/>
</dbReference>
<dbReference type="SMART" id="SM00320">
    <property type="entry name" value="WD40"/>
    <property type="match status" value="14"/>
</dbReference>
<feature type="repeat" description="WD" evidence="3">
    <location>
        <begin position="1523"/>
        <end position="1564"/>
    </location>
</feature>
<dbReference type="RefSeq" id="WP_285665995.1">
    <property type="nucleotide sequence ID" value="NZ_BSTX01000004.1"/>
</dbReference>
<feature type="domain" description="NACHT" evidence="5">
    <location>
        <begin position="696"/>
        <end position="814"/>
    </location>
</feature>
<dbReference type="Proteomes" id="UP001165079">
    <property type="component" value="Unassembled WGS sequence"/>
</dbReference>
<dbReference type="InterPro" id="IPR015943">
    <property type="entry name" value="WD40/YVTN_repeat-like_dom_sf"/>
</dbReference>
<evidence type="ECO:0000256" key="1">
    <source>
        <dbReference type="ARBA" id="ARBA00022574"/>
    </source>
</evidence>
<dbReference type="CDD" id="cd00200">
    <property type="entry name" value="WD40"/>
    <property type="match status" value="2"/>
</dbReference>
<dbReference type="PROSITE" id="PS50837">
    <property type="entry name" value="NACHT"/>
    <property type="match status" value="1"/>
</dbReference>
<feature type="repeat" description="WD" evidence="3">
    <location>
        <begin position="1736"/>
        <end position="1768"/>
    </location>
</feature>
<dbReference type="InterPro" id="IPR007111">
    <property type="entry name" value="NACHT_NTPase"/>
</dbReference>
<evidence type="ECO:0000256" key="2">
    <source>
        <dbReference type="ARBA" id="ARBA00022737"/>
    </source>
</evidence>
<dbReference type="InterPro" id="IPR001646">
    <property type="entry name" value="5peptide_repeat"/>
</dbReference>
<dbReference type="GO" id="GO:0007165">
    <property type="term" value="P:signal transduction"/>
    <property type="evidence" value="ECO:0007669"/>
    <property type="project" value="InterPro"/>
</dbReference>
<dbReference type="SUPFAM" id="SSF52200">
    <property type="entry name" value="Toll/Interleukin receptor TIR domain"/>
    <property type="match status" value="1"/>
</dbReference>
<evidence type="ECO:0000256" key="3">
    <source>
        <dbReference type="PROSITE-ProRule" id="PRU00221"/>
    </source>
</evidence>
<reference evidence="6" key="1">
    <citation type="submission" date="2023-03" db="EMBL/GenBank/DDBJ databases">
        <title>Actinorhabdospora filicis NBRC 111898.</title>
        <authorList>
            <person name="Ichikawa N."/>
            <person name="Sato H."/>
            <person name="Tonouchi N."/>
        </authorList>
    </citation>
    <scope>NUCLEOTIDE SEQUENCE</scope>
    <source>
        <strain evidence="6">NBRC 111898</strain>
    </source>
</reference>
<dbReference type="PROSITE" id="PS50082">
    <property type="entry name" value="WD_REPEATS_2"/>
    <property type="match status" value="12"/>
</dbReference>
<dbReference type="Gene3D" id="2.160.20.80">
    <property type="entry name" value="E3 ubiquitin-protein ligase SopA"/>
    <property type="match status" value="1"/>
</dbReference>
<dbReference type="PANTHER" id="PTHR19879:SF9">
    <property type="entry name" value="TRANSCRIPTION INITIATION FACTOR TFIID SUBUNIT 5"/>
    <property type="match status" value="1"/>
</dbReference>
<evidence type="ECO:0000259" key="4">
    <source>
        <dbReference type="PROSITE" id="PS50104"/>
    </source>
</evidence>
<feature type="repeat" description="WD" evidence="3">
    <location>
        <begin position="1652"/>
        <end position="1683"/>
    </location>
</feature>
<dbReference type="Pfam" id="PF00149">
    <property type="entry name" value="Metallophos"/>
    <property type="match status" value="1"/>
</dbReference>
<feature type="repeat" description="WD" evidence="3">
    <location>
        <begin position="1694"/>
        <end position="1735"/>
    </location>
</feature>
<dbReference type="Pfam" id="PF05729">
    <property type="entry name" value="NACHT"/>
    <property type="match status" value="1"/>
</dbReference>
<dbReference type="Pfam" id="PF00805">
    <property type="entry name" value="Pentapeptide"/>
    <property type="match status" value="2"/>
</dbReference>